<organism evidence="2">
    <name type="scientific">Candidatus Kentrum eta</name>
    <dbReference type="NCBI Taxonomy" id="2126337"/>
    <lineage>
        <taxon>Bacteria</taxon>
        <taxon>Pseudomonadati</taxon>
        <taxon>Pseudomonadota</taxon>
        <taxon>Gammaproteobacteria</taxon>
        <taxon>Candidatus Kentrum</taxon>
    </lineage>
</organism>
<name>A0A450V0Z8_9GAMM</name>
<dbReference type="AlphaFoldDB" id="A0A450V0Z8"/>
<evidence type="ECO:0000313" key="2">
    <source>
        <dbReference type="EMBL" id="VFJ98449.1"/>
    </source>
</evidence>
<proteinExistence type="predicted"/>
<keyword evidence="2" id="KW-0540">Nuclease</keyword>
<reference evidence="2" key="1">
    <citation type="submission" date="2019-02" db="EMBL/GenBank/DDBJ databases">
        <authorList>
            <person name="Gruber-Vodicka R. H."/>
            <person name="Seah K. B. B."/>
        </authorList>
    </citation>
    <scope>NUCLEOTIDE SEQUENCE</scope>
    <source>
        <strain evidence="2">BECK_SA2B20</strain>
    </source>
</reference>
<dbReference type="EMBL" id="CAADFI010000559">
    <property type="protein sequence ID" value="VFK05275.1"/>
    <property type="molecule type" value="Genomic_DNA"/>
</dbReference>
<sequence>MEVYHRAFDESYPVVCMDETSVQCVKEVRTPIPAQPGHTERYDAEYERNGVAHLLAFYAPFENWRRVDVAENHTARQWAEGVPRLVQEDYPHAQRITLVMDNLNTHTGASLYKAFPPALARALLDKLEFVYTPKHGSWLNMAECEFSVLTRQCLDRRLPDINTVTSEVTAWTRTRNQSKKPVNWRFTTNDARIKLKHLYPKLLD</sequence>
<dbReference type="InterPro" id="IPR038717">
    <property type="entry name" value="Tc1-like_DDE_dom"/>
</dbReference>
<dbReference type="Pfam" id="PF13358">
    <property type="entry name" value="DDE_3"/>
    <property type="match status" value="1"/>
</dbReference>
<protein>
    <submittedName>
        <fullName evidence="2">DDE superfamily endonuclease</fullName>
    </submittedName>
</protein>
<dbReference type="InterPro" id="IPR047655">
    <property type="entry name" value="Transpos_IS630-like"/>
</dbReference>
<keyword evidence="2" id="KW-0378">Hydrolase</keyword>
<accession>A0A450V0Z8</accession>
<dbReference type="EMBL" id="CAADFI010000134">
    <property type="protein sequence ID" value="VFJ98449.1"/>
    <property type="molecule type" value="Genomic_DNA"/>
</dbReference>
<evidence type="ECO:0000259" key="1">
    <source>
        <dbReference type="Pfam" id="PF13358"/>
    </source>
</evidence>
<feature type="domain" description="Tc1-like transposase DDE" evidence="1">
    <location>
        <begin position="13"/>
        <end position="163"/>
    </location>
</feature>
<evidence type="ECO:0000313" key="4">
    <source>
        <dbReference type="EMBL" id="VFK05275.1"/>
    </source>
</evidence>
<keyword evidence="2" id="KW-0255">Endonuclease</keyword>
<gene>
    <name evidence="2" type="ORF">BECKH772B_GA0070898_101348</name>
    <name evidence="3" type="ORF">BECKH772B_GA0070898_105381</name>
    <name evidence="4" type="ORF">BECKH772B_GA0070898_105591</name>
</gene>
<dbReference type="NCBIfam" id="NF033545">
    <property type="entry name" value="transpos_IS630"/>
    <property type="match status" value="1"/>
</dbReference>
<dbReference type="GO" id="GO:0004519">
    <property type="term" value="F:endonuclease activity"/>
    <property type="evidence" value="ECO:0007669"/>
    <property type="project" value="UniProtKB-KW"/>
</dbReference>
<evidence type="ECO:0000313" key="3">
    <source>
        <dbReference type="EMBL" id="VFK05143.1"/>
    </source>
</evidence>
<dbReference type="EMBL" id="CAADFI010000538">
    <property type="protein sequence ID" value="VFK05143.1"/>
    <property type="molecule type" value="Genomic_DNA"/>
</dbReference>